<dbReference type="Gramene" id="Kaladp0053s0362.1.v1.1">
    <property type="protein sequence ID" value="Kaladp0053s0362.1.v1.1"/>
    <property type="gene ID" value="Kaladp0053s0362.v1.1"/>
</dbReference>
<dbReference type="Proteomes" id="UP000594263">
    <property type="component" value="Unplaced"/>
</dbReference>
<keyword evidence="1" id="KW-1133">Transmembrane helix</keyword>
<evidence type="ECO:0000256" key="1">
    <source>
        <dbReference type="SAM" id="Phobius"/>
    </source>
</evidence>
<feature type="transmembrane region" description="Helical" evidence="1">
    <location>
        <begin position="138"/>
        <end position="158"/>
    </location>
</feature>
<accession>A0A7N0ZZF3</accession>
<proteinExistence type="predicted"/>
<name>A0A7N0ZZF3_KALFE</name>
<dbReference type="AlphaFoldDB" id="A0A7N0ZZF3"/>
<evidence type="ECO:0000313" key="2">
    <source>
        <dbReference type="EnsemblPlants" id="Kaladp0053s0362.1.v1.1"/>
    </source>
</evidence>
<keyword evidence="1" id="KW-0812">Transmembrane</keyword>
<organism evidence="2 3">
    <name type="scientific">Kalanchoe fedtschenkoi</name>
    <name type="common">Lavender scallops</name>
    <name type="synonym">South American air plant</name>
    <dbReference type="NCBI Taxonomy" id="63787"/>
    <lineage>
        <taxon>Eukaryota</taxon>
        <taxon>Viridiplantae</taxon>
        <taxon>Streptophyta</taxon>
        <taxon>Embryophyta</taxon>
        <taxon>Tracheophyta</taxon>
        <taxon>Spermatophyta</taxon>
        <taxon>Magnoliopsida</taxon>
        <taxon>eudicotyledons</taxon>
        <taxon>Gunneridae</taxon>
        <taxon>Pentapetalae</taxon>
        <taxon>Saxifragales</taxon>
        <taxon>Crassulaceae</taxon>
        <taxon>Kalanchoe</taxon>
    </lineage>
</organism>
<reference evidence="2" key="1">
    <citation type="submission" date="2021-01" db="UniProtKB">
        <authorList>
            <consortium name="EnsemblPlants"/>
        </authorList>
    </citation>
    <scope>IDENTIFICATION</scope>
</reference>
<keyword evidence="3" id="KW-1185">Reference proteome</keyword>
<sequence>MSSNMFARAMLPASDSDPLLQSPCQTASYHHSTIETSSSLNGCRNTPSCTRLQTSSFCRFLIETEPFRSVYRPCTVTPDLSAISLIVHSSQTPMEAHNFTNPFFSETAFYNRIVLGALLPDQAWRPLPHFFQTWLRNYIGGTLLYFISGFLWCFYIYYWKKNVYLPKGLAFIIS</sequence>
<protein>
    <submittedName>
        <fullName evidence="2">Uncharacterized protein</fullName>
    </submittedName>
</protein>
<dbReference type="EnsemblPlants" id="Kaladp0053s0362.1.v1.1">
    <property type="protein sequence ID" value="Kaladp0053s0362.1.v1.1"/>
    <property type="gene ID" value="Kaladp0053s0362.v1.1"/>
</dbReference>
<evidence type="ECO:0000313" key="3">
    <source>
        <dbReference type="Proteomes" id="UP000594263"/>
    </source>
</evidence>
<keyword evidence="1" id="KW-0472">Membrane</keyword>